<dbReference type="EMBL" id="CP018145">
    <property type="protein sequence ID" value="ASJ56376.1"/>
    <property type="molecule type" value="Genomic_DNA"/>
</dbReference>
<protein>
    <submittedName>
        <fullName evidence="2">Mannose-6-phosphate isomerase</fullName>
    </submittedName>
</protein>
<organism evidence="2 3">
    <name type="scientific">Brevibacillus formosus</name>
    <dbReference type="NCBI Taxonomy" id="54913"/>
    <lineage>
        <taxon>Bacteria</taxon>
        <taxon>Bacillati</taxon>
        <taxon>Bacillota</taxon>
        <taxon>Bacilli</taxon>
        <taxon>Bacillales</taxon>
        <taxon>Paenibacillaceae</taxon>
        <taxon>Brevibacillus</taxon>
    </lineage>
</organism>
<dbReference type="PANTHER" id="PTHR36440:SF1">
    <property type="entry name" value="PUTATIVE (AFU_ORTHOLOGUE AFUA_8G07350)-RELATED"/>
    <property type="match status" value="1"/>
</dbReference>
<dbReference type="RefSeq" id="WP_088909951.1">
    <property type="nucleotide sequence ID" value="NZ_CP018145.1"/>
</dbReference>
<dbReference type="Pfam" id="PF07883">
    <property type="entry name" value="Cupin_2"/>
    <property type="match status" value="1"/>
</dbReference>
<accession>A0A220MMQ7</accession>
<dbReference type="InterPro" id="IPR053146">
    <property type="entry name" value="QDO-like"/>
</dbReference>
<evidence type="ECO:0000259" key="1">
    <source>
        <dbReference type="Pfam" id="PF07883"/>
    </source>
</evidence>
<sequence length="208" mass="23489">MSNLSRSVSNPHNNEVVTFLKTTEETNGEYLLFRTDLPPDNGIFLHYHTKLVETFEGVIGNLEVTIDGKKVILKPGEKLNIPTDKVHGFHNPSNEFVSFHVEIRPAGTFEAFVRCGYGLDTDGRSFYLPFIKQYIPKNILLLGTIFQMGQFYLPIIPRFLQKGMFAVFAALARWTGSDKSLEKYYKVSPTAPVSHSEVEQTAQKTLQG</sequence>
<gene>
    <name evidence="2" type="ORF">BP422_24095</name>
</gene>
<dbReference type="Gene3D" id="2.60.120.10">
    <property type="entry name" value="Jelly Rolls"/>
    <property type="match status" value="1"/>
</dbReference>
<reference evidence="2 3" key="1">
    <citation type="submission" date="2016-11" db="EMBL/GenBank/DDBJ databases">
        <authorList>
            <person name="Jaros S."/>
            <person name="Januszkiewicz K."/>
            <person name="Wedrychowicz H."/>
        </authorList>
    </citation>
    <scope>NUCLEOTIDE SEQUENCE [LARGE SCALE GENOMIC DNA]</scope>
    <source>
        <strain evidence="2 3">NF2</strain>
    </source>
</reference>
<dbReference type="GO" id="GO:0016853">
    <property type="term" value="F:isomerase activity"/>
    <property type="evidence" value="ECO:0007669"/>
    <property type="project" value="UniProtKB-KW"/>
</dbReference>
<dbReference type="SUPFAM" id="SSF51182">
    <property type="entry name" value="RmlC-like cupins"/>
    <property type="match status" value="1"/>
</dbReference>
<evidence type="ECO:0000313" key="3">
    <source>
        <dbReference type="Proteomes" id="UP000197781"/>
    </source>
</evidence>
<evidence type="ECO:0000313" key="2">
    <source>
        <dbReference type="EMBL" id="ASJ56376.1"/>
    </source>
</evidence>
<dbReference type="AlphaFoldDB" id="A0A220MMQ7"/>
<proteinExistence type="predicted"/>
<keyword evidence="2" id="KW-0413">Isomerase</keyword>
<dbReference type="InterPro" id="IPR011051">
    <property type="entry name" value="RmlC_Cupin_sf"/>
</dbReference>
<dbReference type="PANTHER" id="PTHR36440">
    <property type="entry name" value="PUTATIVE (AFU_ORTHOLOGUE AFUA_8G07350)-RELATED"/>
    <property type="match status" value="1"/>
</dbReference>
<dbReference type="KEGG" id="bfm:BP422_24095"/>
<dbReference type="Proteomes" id="UP000197781">
    <property type="component" value="Chromosome"/>
</dbReference>
<dbReference type="InterPro" id="IPR013096">
    <property type="entry name" value="Cupin_2"/>
</dbReference>
<name>A0A220MMQ7_9BACL</name>
<dbReference type="InterPro" id="IPR014710">
    <property type="entry name" value="RmlC-like_jellyroll"/>
</dbReference>
<feature type="domain" description="Cupin type-2" evidence="1">
    <location>
        <begin position="36"/>
        <end position="98"/>
    </location>
</feature>